<dbReference type="EMBL" id="CAFBPQ010000036">
    <property type="protein sequence ID" value="CAB5028136.1"/>
    <property type="molecule type" value="Genomic_DNA"/>
</dbReference>
<accession>A0A6J6RN30</accession>
<evidence type="ECO:0000313" key="5">
    <source>
        <dbReference type="EMBL" id="CAB5028136.1"/>
    </source>
</evidence>
<evidence type="ECO:0000256" key="1">
    <source>
        <dbReference type="SAM" id="Coils"/>
    </source>
</evidence>
<organism evidence="2">
    <name type="scientific">freshwater metagenome</name>
    <dbReference type="NCBI Taxonomy" id="449393"/>
    <lineage>
        <taxon>unclassified sequences</taxon>
        <taxon>metagenomes</taxon>
        <taxon>ecological metagenomes</taxon>
    </lineage>
</organism>
<feature type="coiled-coil region" evidence="1">
    <location>
        <begin position="31"/>
        <end position="58"/>
    </location>
</feature>
<proteinExistence type="predicted"/>
<protein>
    <submittedName>
        <fullName evidence="2">Unannotated protein</fullName>
    </submittedName>
</protein>
<dbReference type="EMBL" id="CAEZYK010000041">
    <property type="protein sequence ID" value="CAB4723900.1"/>
    <property type="molecule type" value="Genomic_DNA"/>
</dbReference>
<reference evidence="2" key="1">
    <citation type="submission" date="2020-05" db="EMBL/GenBank/DDBJ databases">
        <authorList>
            <person name="Chiriac C."/>
            <person name="Salcher M."/>
            <person name="Ghai R."/>
            <person name="Kavagutti S V."/>
        </authorList>
    </citation>
    <scope>NUCLEOTIDE SEQUENCE</scope>
</reference>
<gene>
    <name evidence="2" type="ORF">UFOPK2683_00841</name>
    <name evidence="3" type="ORF">UFOPK3605_00990</name>
    <name evidence="4" type="ORF">UFOPK3897_01422</name>
    <name evidence="5" type="ORF">UFOPK4121_01110</name>
</gene>
<dbReference type="EMBL" id="CAFBOF010000045">
    <property type="protein sequence ID" value="CAB4985967.1"/>
    <property type="molecule type" value="Genomic_DNA"/>
</dbReference>
<sequence length="65" mass="6974">MSLSQAKATIGLMDKIRSTEATISNLPALPNGDLSARVADLEDQLARLRRLLELLAATVLEVLAD</sequence>
<evidence type="ECO:0000313" key="4">
    <source>
        <dbReference type="EMBL" id="CAB4985967.1"/>
    </source>
</evidence>
<keyword evidence="1" id="KW-0175">Coiled coil</keyword>
<name>A0A6J6RN30_9ZZZZ</name>
<evidence type="ECO:0000313" key="2">
    <source>
        <dbReference type="EMBL" id="CAB4723900.1"/>
    </source>
</evidence>
<dbReference type="AlphaFoldDB" id="A0A6J6RN30"/>
<dbReference type="EMBL" id="CAFBMM010000047">
    <property type="protein sequence ID" value="CAB4909317.1"/>
    <property type="molecule type" value="Genomic_DNA"/>
</dbReference>
<evidence type="ECO:0000313" key="3">
    <source>
        <dbReference type="EMBL" id="CAB4909317.1"/>
    </source>
</evidence>